<accession>A0ABN6AUC5</accession>
<protein>
    <submittedName>
        <fullName evidence="4">Uncharacterized protein</fullName>
    </submittedName>
</protein>
<dbReference type="Pfam" id="PF00106">
    <property type="entry name" value="adh_short"/>
    <property type="match status" value="1"/>
</dbReference>
<dbReference type="PANTHER" id="PTHR43391:SF14">
    <property type="entry name" value="DEHYDROGENASE_REDUCTASE SDR FAMILY PROTEIN 7-LIKE"/>
    <property type="match status" value="1"/>
</dbReference>
<evidence type="ECO:0000256" key="1">
    <source>
        <dbReference type="ARBA" id="ARBA00006484"/>
    </source>
</evidence>
<dbReference type="EMBL" id="AP022597">
    <property type="protein sequence ID" value="BBY71394.1"/>
    <property type="molecule type" value="Genomic_DNA"/>
</dbReference>
<proteinExistence type="inferred from homology"/>
<evidence type="ECO:0000313" key="4">
    <source>
        <dbReference type="EMBL" id="BBY71394.1"/>
    </source>
</evidence>
<evidence type="ECO:0000313" key="5">
    <source>
        <dbReference type="Proteomes" id="UP000466578"/>
    </source>
</evidence>
<evidence type="ECO:0000256" key="3">
    <source>
        <dbReference type="ARBA" id="ARBA00023002"/>
    </source>
</evidence>
<dbReference type="Gene3D" id="3.40.50.720">
    <property type="entry name" value="NAD(P)-binding Rossmann-like Domain"/>
    <property type="match status" value="1"/>
</dbReference>
<gene>
    <name evidence="4" type="ORF">MPRI_35810</name>
</gene>
<organism evidence="4 5">
    <name type="scientific">Mycobacterium paraintracellulare</name>
    <dbReference type="NCBI Taxonomy" id="1138383"/>
    <lineage>
        <taxon>Bacteria</taxon>
        <taxon>Bacillati</taxon>
        <taxon>Actinomycetota</taxon>
        <taxon>Actinomycetes</taxon>
        <taxon>Mycobacteriales</taxon>
        <taxon>Mycobacteriaceae</taxon>
        <taxon>Mycobacterium</taxon>
        <taxon>Mycobacterium avium complex (MAC)</taxon>
    </lineage>
</organism>
<dbReference type="PANTHER" id="PTHR43391">
    <property type="entry name" value="RETINOL DEHYDROGENASE-RELATED"/>
    <property type="match status" value="1"/>
</dbReference>
<dbReference type="InterPro" id="IPR036291">
    <property type="entry name" value="NAD(P)-bd_dom_sf"/>
</dbReference>
<dbReference type="RefSeq" id="WP_080588004.1">
    <property type="nucleotide sequence ID" value="NZ_AP022597.1"/>
</dbReference>
<keyword evidence="5" id="KW-1185">Reference proteome</keyword>
<sequence>MARAFTPRMIDRRSGAVAIFLSLAGILSPPVNFAAYGASKAATPRNAHALHYEIARVGISVTARWTGPVDTEFGVSSGLEATWLPCRVASRPPGDCVAVIWDALERGEAISNASVRAAGPVTGPTRVAAD</sequence>
<dbReference type="SUPFAM" id="SSF51735">
    <property type="entry name" value="NAD(P)-binding Rossmann-fold domains"/>
    <property type="match status" value="1"/>
</dbReference>
<comment type="similarity">
    <text evidence="1">Belongs to the short-chain dehydrogenases/reductases (SDR) family.</text>
</comment>
<evidence type="ECO:0000256" key="2">
    <source>
        <dbReference type="ARBA" id="ARBA00022857"/>
    </source>
</evidence>
<keyword evidence="2" id="KW-0521">NADP</keyword>
<reference evidence="4 5" key="1">
    <citation type="journal article" date="2019" name="Emerg. Microbes Infect.">
        <title>Comprehensive subspecies identification of 175 nontuberculous mycobacteria species based on 7547 genomic profiles.</title>
        <authorList>
            <person name="Matsumoto Y."/>
            <person name="Kinjo T."/>
            <person name="Motooka D."/>
            <person name="Nabeya D."/>
            <person name="Jung N."/>
            <person name="Uechi K."/>
            <person name="Horii T."/>
            <person name="Iida T."/>
            <person name="Fujita J."/>
            <person name="Nakamura S."/>
        </authorList>
    </citation>
    <scope>NUCLEOTIDE SEQUENCE [LARGE SCALE GENOMIC DNA]</scope>
    <source>
        <strain evidence="4 5">JCM 30622</strain>
    </source>
</reference>
<dbReference type="Proteomes" id="UP000466578">
    <property type="component" value="Chromosome"/>
</dbReference>
<keyword evidence="3" id="KW-0560">Oxidoreductase</keyword>
<dbReference type="InterPro" id="IPR002347">
    <property type="entry name" value="SDR_fam"/>
</dbReference>
<name>A0ABN6AUC5_9MYCO</name>